<gene>
    <name evidence="2" type="ORF">D6T63_08175</name>
</gene>
<keyword evidence="3" id="KW-1185">Reference proteome</keyword>
<keyword evidence="1" id="KW-0732">Signal</keyword>
<feature type="chain" id="PRO_5038786343" description="Lipoprotein" evidence="1">
    <location>
        <begin position="28"/>
        <end position="152"/>
    </location>
</feature>
<evidence type="ECO:0000256" key="1">
    <source>
        <dbReference type="SAM" id="SignalP"/>
    </source>
</evidence>
<comment type="caution">
    <text evidence="2">The sequence shown here is derived from an EMBL/GenBank/DDBJ whole genome shotgun (WGS) entry which is preliminary data.</text>
</comment>
<evidence type="ECO:0000313" key="2">
    <source>
        <dbReference type="EMBL" id="RJT79882.1"/>
    </source>
</evidence>
<feature type="signal peptide" evidence="1">
    <location>
        <begin position="1"/>
        <end position="27"/>
    </location>
</feature>
<dbReference type="Proteomes" id="UP000272560">
    <property type="component" value="Unassembled WGS sequence"/>
</dbReference>
<sequence>MTAANMPWKRRLFGVLVIACLAGGPVAACGEVPEAAPGAAVQEAATLEEVEGQEVSRITLTEKAAERLGVTTGAVETVEGKLQVPYSALIYDASGGTWVYTNPEPLVFIREPVAVERIEAPTVKLASGPQPGTKIVTVGAAELLGAELDTAQ</sequence>
<accession>A0A3A5MB10</accession>
<name>A0A3A5MB10_9MICC</name>
<evidence type="ECO:0008006" key="4">
    <source>
        <dbReference type="Google" id="ProtNLM"/>
    </source>
</evidence>
<organism evidence="2 3">
    <name type="scientific">Arthrobacter cheniae</name>
    <dbReference type="NCBI Taxonomy" id="1258888"/>
    <lineage>
        <taxon>Bacteria</taxon>
        <taxon>Bacillati</taxon>
        <taxon>Actinomycetota</taxon>
        <taxon>Actinomycetes</taxon>
        <taxon>Micrococcales</taxon>
        <taxon>Micrococcaceae</taxon>
        <taxon>Arthrobacter</taxon>
    </lineage>
</organism>
<dbReference type="OrthoDB" id="3823490at2"/>
<protein>
    <recommendedName>
        <fullName evidence="4">Lipoprotein</fullName>
    </recommendedName>
</protein>
<dbReference type="RefSeq" id="WP_120148529.1">
    <property type="nucleotide sequence ID" value="NZ_QZVT01000004.1"/>
</dbReference>
<evidence type="ECO:0000313" key="3">
    <source>
        <dbReference type="Proteomes" id="UP000272560"/>
    </source>
</evidence>
<proteinExistence type="predicted"/>
<dbReference type="AlphaFoldDB" id="A0A3A5MB10"/>
<reference evidence="2 3" key="1">
    <citation type="submission" date="2018-09" db="EMBL/GenBank/DDBJ databases">
        <title>Novel species of Arthrobacter.</title>
        <authorList>
            <person name="Liu Q."/>
            <person name="Xin Y.-H."/>
        </authorList>
    </citation>
    <scope>NUCLEOTIDE SEQUENCE [LARGE SCALE GENOMIC DNA]</scope>
    <source>
        <strain evidence="2 3">Hz2</strain>
    </source>
</reference>
<dbReference type="EMBL" id="QZVT01000004">
    <property type="protein sequence ID" value="RJT79882.1"/>
    <property type="molecule type" value="Genomic_DNA"/>
</dbReference>